<name>A0A4Y6PM33_PERCE</name>
<evidence type="ECO:0000313" key="3">
    <source>
        <dbReference type="Proteomes" id="UP000315995"/>
    </source>
</evidence>
<sequence length="456" mass="49296">MHTPRTNDHAEPRPMRGDGMRSRALSTALFAICVAVVVSLGAAGCKSSPPPANDASAQATTDDEPAAPRAQSPTQADSPDSGTPQPTHDFEITELAVLGPGTDHTRMLIAKVFERVGDRLFFQRVGEPNVEIWTTDGSPEGTRSLQDLRPPETRRFGDIHVTRVLGDKFIFEESQGNVPDEYAVWMTDGTRQGTKLLAVLEDPYEMRNPHPPSRHFVESRGLVFFVGRDDAHGVELRVVDNPGDGEHRVLDLAKGWRSSSPTEVEALGDRVFFVNGEAGAPNGREPWSTDGTDQGTFILADIAPGKSSSLVEVLANLDGVAVFTAVGKGGARQLWRTDGTKQGTSLLHAFSDPDVSVGSQSYQLRIVDQKVYFKVNTPDGAQFWASDGSKAGTGPVDSLPPVEKPADTLSDDMLAALCPGDCAVDVKRTQRIGDRLFVDAVVGPDDKRVRKLWVIH</sequence>
<reference evidence="2 3" key="1">
    <citation type="submission" date="2019-06" db="EMBL/GenBank/DDBJ databases">
        <title>Persicimonas caeni gen. nov., sp. nov., a predatory bacterium isolated from solar saltern.</title>
        <authorList>
            <person name="Wang S."/>
        </authorList>
    </citation>
    <scope>NUCLEOTIDE SEQUENCE [LARGE SCALE GENOMIC DNA]</scope>
    <source>
        <strain evidence="2 3">YN101</strain>
    </source>
</reference>
<feature type="region of interest" description="Disordered" evidence="1">
    <location>
        <begin position="45"/>
        <end position="88"/>
    </location>
</feature>
<feature type="region of interest" description="Disordered" evidence="1">
    <location>
        <begin position="1"/>
        <end position="20"/>
    </location>
</feature>
<keyword evidence="3" id="KW-1185">Reference proteome</keyword>
<protein>
    <recommendedName>
        <fullName evidence="4">Hyalin</fullName>
    </recommendedName>
</protein>
<dbReference type="AlphaFoldDB" id="A0A4Y6PM33"/>
<gene>
    <name evidence="2" type="ORF">FIV42_00930</name>
</gene>
<evidence type="ECO:0000313" key="2">
    <source>
        <dbReference type="EMBL" id="QDG49348.1"/>
    </source>
</evidence>
<dbReference type="EMBL" id="CP041186">
    <property type="protein sequence ID" value="QDG49348.1"/>
    <property type="molecule type" value="Genomic_DNA"/>
</dbReference>
<evidence type="ECO:0000256" key="1">
    <source>
        <dbReference type="SAM" id="MobiDB-lite"/>
    </source>
</evidence>
<organism evidence="2 3">
    <name type="scientific">Persicimonas caeni</name>
    <dbReference type="NCBI Taxonomy" id="2292766"/>
    <lineage>
        <taxon>Bacteria</taxon>
        <taxon>Deltaproteobacteria</taxon>
        <taxon>Bradymonadales</taxon>
        <taxon>Bradymonadaceae</taxon>
        <taxon>Persicimonas</taxon>
    </lineage>
</organism>
<accession>A0A4Y6PM33</accession>
<evidence type="ECO:0008006" key="4">
    <source>
        <dbReference type="Google" id="ProtNLM"/>
    </source>
</evidence>
<accession>A0A5B8Y4A1</accession>
<dbReference type="RefSeq" id="WP_141195847.1">
    <property type="nucleotide sequence ID" value="NZ_CP041186.1"/>
</dbReference>
<dbReference type="Proteomes" id="UP000315995">
    <property type="component" value="Chromosome"/>
</dbReference>
<feature type="compositionally biased region" description="Polar residues" evidence="1">
    <location>
        <begin position="71"/>
        <end position="86"/>
    </location>
</feature>
<proteinExistence type="predicted"/>
<dbReference type="OrthoDB" id="5242130at2"/>